<sequence>MYAVWENPGCVFEAKVMIYISPPLQHRLEARKSNANGSLGDPFWVSHKYENIKIVCFICRRIGHNQKICSFDLVMGDDGFGPEIIINRTGPKLNENSYATTRKGGINWAETCGVKVLVQLLNRDPTRCN</sequence>
<dbReference type="AlphaFoldDB" id="A0AAV2F508"/>
<feature type="domain" description="Zinc knuckle CX2CX4HX4C" evidence="1">
    <location>
        <begin position="40"/>
        <end position="70"/>
    </location>
</feature>
<reference evidence="2 3" key="1">
    <citation type="submission" date="2024-04" db="EMBL/GenBank/DDBJ databases">
        <authorList>
            <person name="Fracassetti M."/>
        </authorList>
    </citation>
    <scope>NUCLEOTIDE SEQUENCE [LARGE SCALE GENOMIC DNA]</scope>
</reference>
<keyword evidence="3" id="KW-1185">Reference proteome</keyword>
<evidence type="ECO:0000313" key="3">
    <source>
        <dbReference type="Proteomes" id="UP001497516"/>
    </source>
</evidence>
<dbReference type="InterPro" id="IPR025836">
    <property type="entry name" value="Zn_knuckle_CX2CX4HX4C"/>
</dbReference>
<dbReference type="Pfam" id="PF14392">
    <property type="entry name" value="zf-CCHC_4"/>
    <property type="match status" value="1"/>
</dbReference>
<dbReference type="EMBL" id="OZ034819">
    <property type="protein sequence ID" value="CAL1393127.1"/>
    <property type="molecule type" value="Genomic_DNA"/>
</dbReference>
<protein>
    <recommendedName>
        <fullName evidence="1">Zinc knuckle CX2CX4HX4C domain-containing protein</fullName>
    </recommendedName>
</protein>
<evidence type="ECO:0000259" key="1">
    <source>
        <dbReference type="Pfam" id="PF14392"/>
    </source>
</evidence>
<proteinExistence type="predicted"/>
<dbReference type="Proteomes" id="UP001497516">
    <property type="component" value="Chromosome 6"/>
</dbReference>
<gene>
    <name evidence="2" type="ORF">LTRI10_LOCUS33723</name>
</gene>
<evidence type="ECO:0000313" key="2">
    <source>
        <dbReference type="EMBL" id="CAL1393127.1"/>
    </source>
</evidence>
<accession>A0AAV2F508</accession>
<organism evidence="2 3">
    <name type="scientific">Linum trigynum</name>
    <dbReference type="NCBI Taxonomy" id="586398"/>
    <lineage>
        <taxon>Eukaryota</taxon>
        <taxon>Viridiplantae</taxon>
        <taxon>Streptophyta</taxon>
        <taxon>Embryophyta</taxon>
        <taxon>Tracheophyta</taxon>
        <taxon>Spermatophyta</taxon>
        <taxon>Magnoliopsida</taxon>
        <taxon>eudicotyledons</taxon>
        <taxon>Gunneridae</taxon>
        <taxon>Pentapetalae</taxon>
        <taxon>rosids</taxon>
        <taxon>fabids</taxon>
        <taxon>Malpighiales</taxon>
        <taxon>Linaceae</taxon>
        <taxon>Linum</taxon>
    </lineage>
</organism>
<name>A0AAV2F508_9ROSI</name>